<organism evidence="1 2">
    <name type="scientific">Sinosporangium siamense</name>
    <dbReference type="NCBI Taxonomy" id="1367973"/>
    <lineage>
        <taxon>Bacteria</taxon>
        <taxon>Bacillati</taxon>
        <taxon>Actinomycetota</taxon>
        <taxon>Actinomycetes</taxon>
        <taxon>Streptosporangiales</taxon>
        <taxon>Streptosporangiaceae</taxon>
        <taxon>Sinosporangium</taxon>
    </lineage>
</organism>
<evidence type="ECO:0000313" key="1">
    <source>
        <dbReference type="EMBL" id="GII96080.1"/>
    </source>
</evidence>
<sequence>MRAELPRKNCWTLAGHAGDSSPGGMRHPLSRASWDTDGVRDDLRDFVVEHLGEAVPCWWSTRQAM</sequence>
<dbReference type="AlphaFoldDB" id="A0A919RNF8"/>
<dbReference type="Proteomes" id="UP000606172">
    <property type="component" value="Unassembled WGS sequence"/>
</dbReference>
<dbReference type="EMBL" id="BOOW01000042">
    <property type="protein sequence ID" value="GII96080.1"/>
    <property type="molecule type" value="Genomic_DNA"/>
</dbReference>
<name>A0A919RNF8_9ACTN</name>
<evidence type="ECO:0000313" key="2">
    <source>
        <dbReference type="Proteomes" id="UP000606172"/>
    </source>
</evidence>
<protein>
    <submittedName>
        <fullName evidence="1">Uncharacterized protein</fullName>
    </submittedName>
</protein>
<reference evidence="1" key="1">
    <citation type="submission" date="2021-01" db="EMBL/GenBank/DDBJ databases">
        <title>Whole genome shotgun sequence of Sinosporangium siamense NBRC 109515.</title>
        <authorList>
            <person name="Komaki H."/>
            <person name="Tamura T."/>
        </authorList>
    </citation>
    <scope>NUCLEOTIDE SEQUENCE</scope>
    <source>
        <strain evidence="1">NBRC 109515</strain>
    </source>
</reference>
<proteinExistence type="predicted"/>
<gene>
    <name evidence="1" type="ORF">Ssi02_63110</name>
</gene>
<accession>A0A919RNF8</accession>
<keyword evidence="2" id="KW-1185">Reference proteome</keyword>
<comment type="caution">
    <text evidence="1">The sequence shown here is derived from an EMBL/GenBank/DDBJ whole genome shotgun (WGS) entry which is preliminary data.</text>
</comment>